<dbReference type="InterPro" id="IPR021858">
    <property type="entry name" value="Fun_TF"/>
</dbReference>
<evidence type="ECO:0000256" key="2">
    <source>
        <dbReference type="ARBA" id="ARBA00023015"/>
    </source>
</evidence>
<dbReference type="STRING" id="212818.A0A0D1ZKD3"/>
<dbReference type="GO" id="GO:0000976">
    <property type="term" value="F:transcription cis-regulatory region binding"/>
    <property type="evidence" value="ECO:0007669"/>
    <property type="project" value="TreeGrafter"/>
</dbReference>
<dbReference type="GeneID" id="27320593"/>
<dbReference type="EMBL" id="KN847521">
    <property type="protein sequence ID" value="KIV95042.1"/>
    <property type="molecule type" value="Genomic_DNA"/>
</dbReference>
<dbReference type="HOGENOM" id="CLU_009030_4_0_1"/>
<dbReference type="AlphaFoldDB" id="A0A0D1ZKD3"/>
<evidence type="ECO:0000256" key="4">
    <source>
        <dbReference type="ARBA" id="ARBA00023163"/>
    </source>
</evidence>
<feature type="domain" description="Zn(2)-C6 fungal-type" evidence="7">
    <location>
        <begin position="11"/>
        <end position="39"/>
    </location>
</feature>
<accession>A0A0D1ZKD3</accession>
<evidence type="ECO:0000256" key="6">
    <source>
        <dbReference type="SAM" id="MobiDB-lite"/>
    </source>
</evidence>
<keyword evidence="5" id="KW-0539">Nucleus</keyword>
<evidence type="ECO:0000256" key="3">
    <source>
        <dbReference type="ARBA" id="ARBA00023125"/>
    </source>
</evidence>
<evidence type="ECO:0000313" key="8">
    <source>
        <dbReference type="EMBL" id="KIV95042.1"/>
    </source>
</evidence>
<gene>
    <name evidence="8" type="ORF">PV10_02748</name>
</gene>
<dbReference type="GO" id="GO:0045944">
    <property type="term" value="P:positive regulation of transcription by RNA polymerase II"/>
    <property type="evidence" value="ECO:0007669"/>
    <property type="project" value="TreeGrafter"/>
</dbReference>
<dbReference type="SMART" id="SM00066">
    <property type="entry name" value="GAL4"/>
    <property type="match status" value="1"/>
</dbReference>
<reference evidence="8 9" key="1">
    <citation type="submission" date="2015-01" db="EMBL/GenBank/DDBJ databases">
        <title>The Genome Sequence of Exophiala mesophila CBS40295.</title>
        <authorList>
            <consortium name="The Broad Institute Genomics Platform"/>
            <person name="Cuomo C."/>
            <person name="de Hoog S."/>
            <person name="Gorbushina A."/>
            <person name="Stielow B."/>
            <person name="Teixiera M."/>
            <person name="Abouelleil A."/>
            <person name="Chapman S.B."/>
            <person name="Priest M."/>
            <person name="Young S.K."/>
            <person name="Wortman J."/>
            <person name="Nusbaum C."/>
            <person name="Birren B."/>
        </authorList>
    </citation>
    <scope>NUCLEOTIDE SEQUENCE [LARGE SCALE GENOMIC DNA]</scope>
    <source>
        <strain evidence="8 9">CBS 40295</strain>
    </source>
</reference>
<protein>
    <recommendedName>
        <fullName evidence="7">Zn(2)-C6 fungal-type domain-containing protein</fullName>
    </recommendedName>
</protein>
<feature type="region of interest" description="Disordered" evidence="6">
    <location>
        <begin position="388"/>
        <end position="407"/>
    </location>
</feature>
<organism evidence="8 9">
    <name type="scientific">Exophiala mesophila</name>
    <name type="common">Black yeast-like fungus</name>
    <dbReference type="NCBI Taxonomy" id="212818"/>
    <lineage>
        <taxon>Eukaryota</taxon>
        <taxon>Fungi</taxon>
        <taxon>Dikarya</taxon>
        <taxon>Ascomycota</taxon>
        <taxon>Pezizomycotina</taxon>
        <taxon>Eurotiomycetes</taxon>
        <taxon>Chaetothyriomycetidae</taxon>
        <taxon>Chaetothyriales</taxon>
        <taxon>Herpotrichiellaceae</taxon>
        <taxon>Exophiala</taxon>
    </lineage>
</organism>
<dbReference type="RefSeq" id="XP_016226616.1">
    <property type="nucleotide sequence ID" value="XM_016367098.1"/>
</dbReference>
<dbReference type="Pfam" id="PF11951">
    <property type="entry name" value="Fungal_trans_2"/>
    <property type="match status" value="1"/>
</dbReference>
<proteinExistence type="predicted"/>
<keyword evidence="9" id="KW-1185">Reference proteome</keyword>
<dbReference type="PROSITE" id="PS00463">
    <property type="entry name" value="ZN2_CY6_FUNGAL_1"/>
    <property type="match status" value="1"/>
</dbReference>
<comment type="subcellular location">
    <subcellularLocation>
        <location evidence="1">Nucleus</location>
    </subcellularLocation>
</comment>
<dbReference type="GO" id="GO:0008270">
    <property type="term" value="F:zinc ion binding"/>
    <property type="evidence" value="ECO:0007669"/>
    <property type="project" value="InterPro"/>
</dbReference>
<dbReference type="GO" id="GO:0000981">
    <property type="term" value="F:DNA-binding transcription factor activity, RNA polymerase II-specific"/>
    <property type="evidence" value="ECO:0007669"/>
    <property type="project" value="InterPro"/>
</dbReference>
<name>A0A0D1ZKD3_EXOME</name>
<dbReference type="SUPFAM" id="SSF57701">
    <property type="entry name" value="Zn2/Cys6 DNA-binding domain"/>
    <property type="match status" value="1"/>
</dbReference>
<evidence type="ECO:0000256" key="5">
    <source>
        <dbReference type="ARBA" id="ARBA00023242"/>
    </source>
</evidence>
<dbReference type="OrthoDB" id="3477330at2759"/>
<dbReference type="PANTHER" id="PTHR37534">
    <property type="entry name" value="TRANSCRIPTIONAL ACTIVATOR PROTEIN UGA3"/>
    <property type="match status" value="1"/>
</dbReference>
<dbReference type="Pfam" id="PF00172">
    <property type="entry name" value="Zn_clus"/>
    <property type="match status" value="1"/>
</dbReference>
<evidence type="ECO:0000313" key="9">
    <source>
        <dbReference type="Proteomes" id="UP000054302"/>
    </source>
</evidence>
<dbReference type="Proteomes" id="UP000054302">
    <property type="component" value="Unassembled WGS sequence"/>
</dbReference>
<keyword evidence="3" id="KW-0238">DNA-binding</keyword>
<dbReference type="CDD" id="cd00067">
    <property type="entry name" value="GAL4"/>
    <property type="match status" value="1"/>
</dbReference>
<evidence type="ECO:0000256" key="1">
    <source>
        <dbReference type="ARBA" id="ARBA00004123"/>
    </source>
</evidence>
<dbReference type="PANTHER" id="PTHR37534:SF7">
    <property type="entry name" value="TRANSCRIPTIONAL ACTIVATOR PROTEIN UGA3"/>
    <property type="match status" value="1"/>
</dbReference>
<evidence type="ECO:0000259" key="7">
    <source>
        <dbReference type="PROSITE" id="PS50048"/>
    </source>
</evidence>
<dbReference type="InterPro" id="IPR001138">
    <property type="entry name" value="Zn2Cys6_DnaBD"/>
</dbReference>
<dbReference type="Gene3D" id="4.10.240.10">
    <property type="entry name" value="Zn(2)-C6 fungal-type DNA-binding domain"/>
    <property type="match status" value="1"/>
</dbReference>
<dbReference type="GO" id="GO:0005634">
    <property type="term" value="C:nucleus"/>
    <property type="evidence" value="ECO:0007669"/>
    <property type="project" value="UniProtKB-SubCell"/>
</dbReference>
<dbReference type="InterPro" id="IPR036864">
    <property type="entry name" value="Zn2-C6_fun-type_DNA-bd_sf"/>
</dbReference>
<dbReference type="OMA" id="YVTWIAP"/>
<keyword evidence="2" id="KW-0805">Transcription regulation</keyword>
<dbReference type="VEuPathDB" id="FungiDB:PV10_02748"/>
<sequence>MPKQVRRTFTACWTCRRRRVRCDGSLPKCYTCESRMIPCDGYRVHLVWVDPRTGSYPPHSRRSLTPEDTWADEPTLDEVQLDHLVQTVESSKCKCQLHRTFQNPFNVIRAQRTKQTLLTPPVSPSLSIDNQLVAKPQGDCQPAENMLFHHYVHRVAWLMIPIDGVRNPWKSTYPAIALQNSSAATRSLYHAILAQAAFNLSNLHASDPDYSRESHEHGLRHYGIALRELRESLEMPAQNYNASVGAVITLAVIEGVYVAKKQRWRRHFDGASGIITQFMHDKPWTECSDAWVISQSLALSFEVGKTGSKTADGYSPLTGDLLGAVSGQEFFGYTIGAYSKVINSISAIRLLGEELSRGQVSENLDARAARVLKDLSDVTDDTAHIEVEEVEDDPKSPSRQTNRRSEQERREDRLYNLHFKIFRNAGLIYLYRTIFDAAPYVIGDFITAVLSDAMEFLDLEGGSISIWPVFIAAVEACKEEDRAMVQRWIEFSCKLGIQNRLVARKIIQHVWEARDSEALSHGRDPSEVVIDWRDVQEQLGFDILLL</sequence>
<dbReference type="PROSITE" id="PS50048">
    <property type="entry name" value="ZN2_CY6_FUNGAL_2"/>
    <property type="match status" value="1"/>
</dbReference>
<keyword evidence="4" id="KW-0804">Transcription</keyword>